<gene>
    <name evidence="7 11" type="primary">trmA</name>
    <name evidence="11" type="ORF">CUC44_10665</name>
</gene>
<feature type="binding site" evidence="7">
    <location>
        <position position="232"/>
    </location>
    <ligand>
        <name>S-adenosyl-L-methionine</name>
        <dbReference type="ChEBI" id="CHEBI:59789"/>
    </ligand>
</feature>
<dbReference type="PANTHER" id="PTHR47790">
    <property type="entry name" value="TRNA/TMRNA (URACIL-C(5))-METHYLTRANSFERASE"/>
    <property type="match status" value="1"/>
</dbReference>
<keyword evidence="1 7" id="KW-0489">Methyltransferase</keyword>
<name>A0A2M8H9E3_9GAMM</name>
<feature type="binding site" evidence="7 8">
    <location>
        <position position="227"/>
    </location>
    <ligand>
        <name>S-adenosyl-L-methionine</name>
        <dbReference type="ChEBI" id="CHEBI:59789"/>
    </ligand>
</feature>
<evidence type="ECO:0000313" key="12">
    <source>
        <dbReference type="Proteomes" id="UP000232060"/>
    </source>
</evidence>
<dbReference type="Pfam" id="PF05958">
    <property type="entry name" value="tRNA_U5-meth_tr"/>
    <property type="match status" value="1"/>
</dbReference>
<feature type="binding site" evidence="7 8">
    <location>
        <position position="248"/>
    </location>
    <ligand>
        <name>S-adenosyl-L-methionine</name>
        <dbReference type="ChEBI" id="CHEBI:59789"/>
    </ligand>
</feature>
<dbReference type="InterPro" id="IPR011869">
    <property type="entry name" value="TrmA_MeTrfase"/>
</dbReference>
<dbReference type="InterPro" id="IPR030391">
    <property type="entry name" value="MeTrfase_TrmA_CS"/>
</dbReference>
<dbReference type="AlphaFoldDB" id="A0A2M8H9E3"/>
<dbReference type="FunFam" id="2.40.50.1070:FF:000001">
    <property type="entry name" value="tRNA/tmRNA (uracil-C(5))-methyltransferase"/>
    <property type="match status" value="1"/>
</dbReference>
<feature type="active site" evidence="9">
    <location>
        <position position="333"/>
    </location>
</feature>
<dbReference type="CDD" id="cd02440">
    <property type="entry name" value="AdoMet_MTases"/>
    <property type="match status" value="1"/>
</dbReference>
<dbReference type="PROSITE" id="PS51687">
    <property type="entry name" value="SAM_MT_RNA_M5U"/>
    <property type="match status" value="1"/>
</dbReference>
<dbReference type="RefSeq" id="WP_100859933.1">
    <property type="nucleotide sequence ID" value="NZ_PGCP01000015.1"/>
</dbReference>
<keyword evidence="2 7" id="KW-0808">Transferase</keyword>
<dbReference type="GO" id="GO:0000049">
    <property type="term" value="F:tRNA binding"/>
    <property type="evidence" value="ECO:0007669"/>
    <property type="project" value="TreeGrafter"/>
</dbReference>
<dbReference type="PANTHER" id="PTHR47790:SF2">
    <property type="entry name" value="TRNA_TMRNA (URACIL-C(5))-METHYLTRANSFERASE"/>
    <property type="match status" value="1"/>
</dbReference>
<sequence length="377" mass="42659">MTQSQPASTDTQAQRSAADYQAQLDEKRARLTELFAGCNPPALEVHASPAEHYRMRAEFRIWHEGDDLFHCMYAPATKEIIRVDQFPTASLLINALMPKLIEGLRPHPVLRKKLFQVDYLSTQSGQICVSLLYHRRLEAEWQPAAELLQAELQAQGFDLRLIGRAHKQKICLTEEFVIERLNVQGRELVYKQVENSFTQPNAAINEQMLGWALDVTKGSEGDLLELYCGNGNFSIALAQNFRKVLATEIAKPSVDSAQYNIAANGVDNLIILRMSAEEFTLAMRGEREFNRLKGVDLQSYQCNTIFVDPPRAGLDDATVKLVQEYDNILYISCNPDTLQANMAVLGETHEIARFALFDQFPWTHHMEAGVYLKRKVG</sequence>
<comment type="function">
    <text evidence="7">Dual-specificity methyltransferase that catalyzes the formation of 5-methyluridine at position 54 (m5U54) in all tRNAs, and that of position 341 (m5U341) in tmRNA (transfer-mRNA).</text>
</comment>
<evidence type="ECO:0000256" key="4">
    <source>
        <dbReference type="ARBA" id="ARBA00022694"/>
    </source>
</evidence>
<proteinExistence type="inferred from homology"/>
<organism evidence="11 12">
    <name type="scientific">Aeromonas lusitana</name>
    <dbReference type="NCBI Taxonomy" id="931529"/>
    <lineage>
        <taxon>Bacteria</taxon>
        <taxon>Pseudomonadati</taxon>
        <taxon>Pseudomonadota</taxon>
        <taxon>Gammaproteobacteria</taxon>
        <taxon>Aeromonadales</taxon>
        <taxon>Aeromonadaceae</taxon>
        <taxon>Aeromonas</taxon>
    </lineage>
</organism>
<dbReference type="InterPro" id="IPR029063">
    <property type="entry name" value="SAM-dependent_MTases_sf"/>
</dbReference>
<dbReference type="PROSITE" id="PS01230">
    <property type="entry name" value="TRMA_1"/>
    <property type="match status" value="1"/>
</dbReference>
<dbReference type="FunFam" id="3.40.50.150:FF:000012">
    <property type="entry name" value="tRNA/tmRNA (uracil-C(5))-methyltransferase"/>
    <property type="match status" value="1"/>
</dbReference>
<feature type="region of interest" description="Disordered" evidence="10">
    <location>
        <begin position="1"/>
        <end position="21"/>
    </location>
</feature>
<comment type="similarity">
    <text evidence="7">Belongs to the class I-like SAM-binding methyltransferase superfamily. RNA M5U methyltransferase family. TrmA subfamily.</text>
</comment>
<evidence type="ECO:0000256" key="8">
    <source>
        <dbReference type="PROSITE-ProRule" id="PRU01024"/>
    </source>
</evidence>
<comment type="caution">
    <text evidence="11">The sequence shown here is derived from an EMBL/GenBank/DDBJ whole genome shotgun (WGS) entry which is preliminary data.</text>
</comment>
<keyword evidence="12" id="KW-1185">Reference proteome</keyword>
<feature type="compositionally biased region" description="Polar residues" evidence="10">
    <location>
        <begin position="1"/>
        <end position="15"/>
    </location>
</feature>
<keyword evidence="3 7" id="KW-0949">S-adenosyl-L-methionine</keyword>
<comment type="catalytic activity">
    <reaction evidence="5 7">
        <text>uridine(341) in tmRNA + S-adenosyl-L-methionine = 5-methyluridine(341) in tmRNA + S-adenosyl-L-homocysteine + H(+)</text>
        <dbReference type="Rhea" id="RHEA:43612"/>
        <dbReference type="Rhea" id="RHEA-COMP:10630"/>
        <dbReference type="Rhea" id="RHEA-COMP:10631"/>
        <dbReference type="ChEBI" id="CHEBI:15378"/>
        <dbReference type="ChEBI" id="CHEBI:57856"/>
        <dbReference type="ChEBI" id="CHEBI:59789"/>
        <dbReference type="ChEBI" id="CHEBI:65315"/>
        <dbReference type="ChEBI" id="CHEBI:74447"/>
    </reaction>
</comment>
<evidence type="ECO:0000256" key="7">
    <source>
        <dbReference type="HAMAP-Rule" id="MF_01011"/>
    </source>
</evidence>
<feature type="active site" description="Proton acceptor" evidence="7">
    <location>
        <position position="367"/>
    </location>
</feature>
<feature type="active site" description="Nucleophile" evidence="7 8">
    <location>
        <position position="333"/>
    </location>
</feature>
<evidence type="ECO:0000256" key="9">
    <source>
        <dbReference type="PROSITE-ProRule" id="PRU10015"/>
    </source>
</evidence>
<dbReference type="GO" id="GO:0030488">
    <property type="term" value="P:tRNA methylation"/>
    <property type="evidence" value="ECO:0007669"/>
    <property type="project" value="UniProtKB-UniRule"/>
</dbReference>
<dbReference type="SUPFAM" id="SSF53335">
    <property type="entry name" value="S-adenosyl-L-methionine-dependent methyltransferases"/>
    <property type="match status" value="1"/>
</dbReference>
<dbReference type="InterPro" id="IPR030390">
    <property type="entry name" value="MeTrfase_TrmA_AS"/>
</dbReference>
<evidence type="ECO:0000313" key="11">
    <source>
        <dbReference type="EMBL" id="PJC93121.1"/>
    </source>
</evidence>
<dbReference type="PROSITE" id="PS01231">
    <property type="entry name" value="TRMA_2"/>
    <property type="match status" value="1"/>
</dbReference>
<dbReference type="InterPro" id="IPR010280">
    <property type="entry name" value="U5_MeTrfase_fam"/>
</dbReference>
<protein>
    <recommendedName>
        <fullName evidence="7">tRNA/tmRNA (uracil-C(5))-methyltransferase</fullName>
        <ecNumber evidence="7">2.1.1.35</ecNumber>
    </recommendedName>
    <alternativeName>
        <fullName evidence="7">tRNA (uracil(54)-C(5))-methyltransferase</fullName>
    </alternativeName>
    <alternativeName>
        <fullName evidence="7">tRNA(m5U54)-methyltransferase</fullName>
        <shortName evidence="7">RUMT</shortName>
    </alternativeName>
    <alternativeName>
        <fullName evidence="7">tmRNA (uracil(341)-C(5))-methyltransferase</fullName>
    </alternativeName>
</protein>
<dbReference type="EMBL" id="PGCP01000015">
    <property type="protein sequence ID" value="PJC93121.1"/>
    <property type="molecule type" value="Genomic_DNA"/>
</dbReference>
<evidence type="ECO:0000256" key="5">
    <source>
        <dbReference type="ARBA" id="ARBA00051255"/>
    </source>
</evidence>
<accession>A0A2M8H9E3</accession>
<reference evidence="11 12" key="1">
    <citation type="submission" date="2017-11" db="EMBL/GenBank/DDBJ databases">
        <title>Draft genome sequence of environmental isolate Aeromonas lusitania sp. nov. MDC 2473.</title>
        <authorList>
            <person name="Colston S.M."/>
            <person name="Navarro A."/>
            <person name="Martinez-Murcia A.J."/>
            <person name="Graf J."/>
        </authorList>
    </citation>
    <scope>NUCLEOTIDE SEQUENCE [LARGE SCALE GENOMIC DNA]</scope>
    <source>
        <strain evidence="11 12">MDC 2473</strain>
    </source>
</reference>
<dbReference type="NCBIfam" id="TIGR02143">
    <property type="entry name" value="trmA_only"/>
    <property type="match status" value="1"/>
</dbReference>
<dbReference type="GO" id="GO:0019843">
    <property type="term" value="F:rRNA binding"/>
    <property type="evidence" value="ECO:0007669"/>
    <property type="project" value="TreeGrafter"/>
</dbReference>
<dbReference type="Gene3D" id="2.40.50.1070">
    <property type="match status" value="1"/>
</dbReference>
<dbReference type="OrthoDB" id="9804590at2"/>
<comment type="catalytic activity">
    <reaction evidence="6 7">
        <text>uridine(54) in tRNA + S-adenosyl-L-methionine = 5-methyluridine(54) in tRNA + S-adenosyl-L-homocysteine + H(+)</text>
        <dbReference type="Rhea" id="RHEA:42712"/>
        <dbReference type="Rhea" id="RHEA-COMP:10167"/>
        <dbReference type="Rhea" id="RHEA-COMP:10193"/>
        <dbReference type="ChEBI" id="CHEBI:15378"/>
        <dbReference type="ChEBI" id="CHEBI:57856"/>
        <dbReference type="ChEBI" id="CHEBI:59789"/>
        <dbReference type="ChEBI" id="CHEBI:65315"/>
        <dbReference type="ChEBI" id="CHEBI:74447"/>
        <dbReference type="EC" id="2.1.1.35"/>
    </reaction>
</comment>
<dbReference type="GO" id="GO:0030697">
    <property type="term" value="F:tRNA (uracil(54)-C5)-methyltransferase activity, S-adenosyl methionine-dependent"/>
    <property type="evidence" value="ECO:0007669"/>
    <property type="project" value="UniProtKB-UniRule"/>
</dbReference>
<feature type="binding site" evidence="7 8">
    <location>
        <position position="199"/>
    </location>
    <ligand>
        <name>S-adenosyl-L-methionine</name>
        <dbReference type="ChEBI" id="CHEBI:59789"/>
    </ligand>
</feature>
<evidence type="ECO:0000256" key="6">
    <source>
        <dbReference type="ARBA" id="ARBA00052788"/>
    </source>
</evidence>
<keyword evidence="4 7" id="KW-0819">tRNA processing</keyword>
<dbReference type="Proteomes" id="UP000232060">
    <property type="component" value="Unassembled WGS sequence"/>
</dbReference>
<dbReference type="Gene3D" id="3.40.50.150">
    <property type="entry name" value="Vaccinia Virus protein VP39"/>
    <property type="match status" value="1"/>
</dbReference>
<evidence type="ECO:0000256" key="10">
    <source>
        <dbReference type="SAM" id="MobiDB-lite"/>
    </source>
</evidence>
<evidence type="ECO:0000256" key="2">
    <source>
        <dbReference type="ARBA" id="ARBA00022679"/>
    </source>
</evidence>
<dbReference type="GO" id="GO:0005829">
    <property type="term" value="C:cytosol"/>
    <property type="evidence" value="ECO:0007669"/>
    <property type="project" value="TreeGrafter"/>
</dbReference>
<evidence type="ECO:0000256" key="1">
    <source>
        <dbReference type="ARBA" id="ARBA00022603"/>
    </source>
</evidence>
<feature type="binding site" evidence="7 8">
    <location>
        <position position="308"/>
    </location>
    <ligand>
        <name>S-adenosyl-L-methionine</name>
        <dbReference type="ChEBI" id="CHEBI:59789"/>
    </ligand>
</feature>
<dbReference type="HAMAP" id="MF_01011">
    <property type="entry name" value="RNA_methyltr_TrmA"/>
    <property type="match status" value="1"/>
</dbReference>
<evidence type="ECO:0000256" key="3">
    <source>
        <dbReference type="ARBA" id="ARBA00022691"/>
    </source>
</evidence>
<dbReference type="EC" id="2.1.1.35" evidence="7"/>